<proteinExistence type="predicted"/>
<dbReference type="EMBL" id="QPKB01000001">
    <property type="protein sequence ID" value="RWR71999.1"/>
    <property type="molecule type" value="Genomic_DNA"/>
</dbReference>
<evidence type="ECO:0000313" key="2">
    <source>
        <dbReference type="Proteomes" id="UP000283530"/>
    </source>
</evidence>
<comment type="caution">
    <text evidence="1">The sequence shown here is derived from an EMBL/GenBank/DDBJ whole genome shotgun (WGS) entry which is preliminary data.</text>
</comment>
<organism evidence="1 2">
    <name type="scientific">Cinnamomum micranthum f. kanehirae</name>
    <dbReference type="NCBI Taxonomy" id="337451"/>
    <lineage>
        <taxon>Eukaryota</taxon>
        <taxon>Viridiplantae</taxon>
        <taxon>Streptophyta</taxon>
        <taxon>Embryophyta</taxon>
        <taxon>Tracheophyta</taxon>
        <taxon>Spermatophyta</taxon>
        <taxon>Magnoliopsida</taxon>
        <taxon>Magnoliidae</taxon>
        <taxon>Laurales</taxon>
        <taxon>Lauraceae</taxon>
        <taxon>Cinnamomum</taxon>
    </lineage>
</organism>
<accession>A0A443N0H1</accession>
<dbReference type="AlphaFoldDB" id="A0A443N0H1"/>
<protein>
    <submittedName>
        <fullName evidence="1">Uncharacterized protein</fullName>
    </submittedName>
</protein>
<sequence>MREKIRQIRINSNPDPLTGASRLFDKNFLLRGEGHGDSLQLLLIGITGAFIYRSLGMMAETMEDWADMKKKKKNKMQEEEEEDAS</sequence>
<reference evidence="1 2" key="1">
    <citation type="journal article" date="2019" name="Nat. Plants">
        <title>Stout camphor tree genome fills gaps in understanding of flowering plant genome evolution.</title>
        <authorList>
            <person name="Chaw S.M."/>
            <person name="Liu Y.C."/>
            <person name="Wu Y.W."/>
            <person name="Wang H.Y."/>
            <person name="Lin C.I."/>
            <person name="Wu C.S."/>
            <person name="Ke H.M."/>
            <person name="Chang L.Y."/>
            <person name="Hsu C.Y."/>
            <person name="Yang H.T."/>
            <person name="Sudianto E."/>
            <person name="Hsu M.H."/>
            <person name="Wu K.P."/>
            <person name="Wang L.N."/>
            <person name="Leebens-Mack J.H."/>
            <person name="Tsai I.J."/>
        </authorList>
    </citation>
    <scope>NUCLEOTIDE SEQUENCE [LARGE SCALE GENOMIC DNA]</scope>
    <source>
        <strain evidence="2">cv. Chaw 1501</strain>
        <tissue evidence="1">Young leaves</tissue>
    </source>
</reference>
<name>A0A443N0H1_9MAGN</name>
<dbReference type="Proteomes" id="UP000283530">
    <property type="component" value="Unassembled WGS sequence"/>
</dbReference>
<gene>
    <name evidence="1" type="ORF">CKAN_00019000</name>
</gene>
<evidence type="ECO:0000313" key="1">
    <source>
        <dbReference type="EMBL" id="RWR71999.1"/>
    </source>
</evidence>
<keyword evidence="2" id="KW-1185">Reference proteome</keyword>